<dbReference type="OrthoDB" id="1673594at2"/>
<accession>A0A1W2DQQ7</accession>
<evidence type="ECO:0000313" key="8">
    <source>
        <dbReference type="Proteomes" id="UP000192738"/>
    </source>
</evidence>
<protein>
    <submittedName>
        <fullName evidence="7">Methyl-accepting chemotaxis protein</fullName>
    </submittedName>
</protein>
<evidence type="ECO:0000256" key="2">
    <source>
        <dbReference type="ARBA" id="ARBA00029447"/>
    </source>
</evidence>
<dbReference type="PROSITE" id="PS50111">
    <property type="entry name" value="CHEMOTAXIS_TRANSDUC_2"/>
    <property type="match status" value="1"/>
</dbReference>
<dbReference type="GO" id="GO:0007165">
    <property type="term" value="P:signal transduction"/>
    <property type="evidence" value="ECO:0007669"/>
    <property type="project" value="UniProtKB-KW"/>
</dbReference>
<feature type="domain" description="Methyl-accepting transducer" evidence="5">
    <location>
        <begin position="276"/>
        <end position="512"/>
    </location>
</feature>
<sequence>MKRMTIGTQLSGMFGIVIVILVVLLGVTIYQFQVAAAAYQNMLTGSVTRTVELLKAQDNFHSGLADTRGYLAYGAENYANSAIENYNTSLEAVTQFTAGVTSLEARREGEKLQVEINSYVEDSKKVFALKRANDPGLGTALSALRDKTVIVDKQFQTTFDVQNTIRSKRIEELNANQNLVLKTVIGLGVAIIVVAVVLVVWYSRNLARRVNVLRSELIAVSNLDISTKDVHATRNDEIGDMAEAVVAMKNSLRDIVSNVRHGADMLAASSEELTSTVEEQLRTSEVIANATGEIAAGSSQNTNNITEISAVIEEVTAGAEQISASAAEVNNTALRAATDANQGMQLIQRVVSQNDTIEKSMKDITEVAASLVDGSGKIQEIVTVISSIAGQTNLLALNAAIEAARAGDAGRGFAVVAEEVRKLAEQSAGATNHIGEIIRKMTADIDFSVSVVSKANTEVEVGKLAAADTQKGFENIVDKLGQVQSGMAQISQAVAETAKGMQVVVANVQNIGAVAEETNASTQTVAAAAEEQNASLSEVNCSAEALAKMATELNEAIRRFKV</sequence>
<dbReference type="PANTHER" id="PTHR32089">
    <property type="entry name" value="METHYL-ACCEPTING CHEMOTAXIS PROTEIN MCPB"/>
    <property type="match status" value="1"/>
</dbReference>
<keyword evidence="4" id="KW-0472">Membrane</keyword>
<dbReference type="EMBL" id="FWXI01000017">
    <property type="protein sequence ID" value="SMC99372.1"/>
    <property type="molecule type" value="Genomic_DNA"/>
</dbReference>
<name>A0A1W2DQQ7_9FIRM</name>
<feature type="domain" description="HAMP" evidence="6">
    <location>
        <begin position="204"/>
        <end position="257"/>
    </location>
</feature>
<dbReference type="InterPro" id="IPR003660">
    <property type="entry name" value="HAMP_dom"/>
</dbReference>
<dbReference type="STRING" id="112901.SAMN04488500_11748"/>
<dbReference type="CDD" id="cd11386">
    <property type="entry name" value="MCP_signal"/>
    <property type="match status" value="1"/>
</dbReference>
<evidence type="ECO:0000259" key="6">
    <source>
        <dbReference type="PROSITE" id="PS50885"/>
    </source>
</evidence>
<organism evidence="7 8">
    <name type="scientific">Sporomusa malonica</name>
    <dbReference type="NCBI Taxonomy" id="112901"/>
    <lineage>
        <taxon>Bacteria</taxon>
        <taxon>Bacillati</taxon>
        <taxon>Bacillota</taxon>
        <taxon>Negativicutes</taxon>
        <taxon>Selenomonadales</taxon>
        <taxon>Sporomusaceae</taxon>
        <taxon>Sporomusa</taxon>
    </lineage>
</organism>
<keyword evidence="8" id="KW-1185">Reference proteome</keyword>
<dbReference type="SUPFAM" id="SSF58104">
    <property type="entry name" value="Methyl-accepting chemotaxis protein (MCP) signaling domain"/>
    <property type="match status" value="1"/>
</dbReference>
<dbReference type="RefSeq" id="WP_084577216.1">
    <property type="nucleotide sequence ID" value="NZ_CP155572.1"/>
</dbReference>
<dbReference type="Gene3D" id="1.10.287.950">
    <property type="entry name" value="Methyl-accepting chemotaxis protein"/>
    <property type="match status" value="1"/>
</dbReference>
<dbReference type="PANTHER" id="PTHR32089:SF112">
    <property type="entry name" value="LYSOZYME-LIKE PROTEIN-RELATED"/>
    <property type="match status" value="1"/>
</dbReference>
<dbReference type="GO" id="GO:0016020">
    <property type="term" value="C:membrane"/>
    <property type="evidence" value="ECO:0007669"/>
    <property type="project" value="InterPro"/>
</dbReference>
<dbReference type="AlphaFoldDB" id="A0A1W2DQQ7"/>
<proteinExistence type="inferred from homology"/>
<gene>
    <name evidence="7" type="ORF">SAMN04488500_11748</name>
</gene>
<comment type="similarity">
    <text evidence="2">Belongs to the methyl-accepting chemotaxis (MCP) protein family.</text>
</comment>
<feature type="transmembrane region" description="Helical" evidence="4">
    <location>
        <begin position="12"/>
        <end position="32"/>
    </location>
</feature>
<evidence type="ECO:0000256" key="4">
    <source>
        <dbReference type="SAM" id="Phobius"/>
    </source>
</evidence>
<evidence type="ECO:0000313" key="7">
    <source>
        <dbReference type="EMBL" id="SMC99372.1"/>
    </source>
</evidence>
<evidence type="ECO:0000256" key="3">
    <source>
        <dbReference type="PROSITE-ProRule" id="PRU00284"/>
    </source>
</evidence>
<dbReference type="Gene3D" id="6.10.340.10">
    <property type="match status" value="1"/>
</dbReference>
<evidence type="ECO:0000256" key="1">
    <source>
        <dbReference type="ARBA" id="ARBA00023224"/>
    </source>
</evidence>
<dbReference type="Pfam" id="PF00672">
    <property type="entry name" value="HAMP"/>
    <property type="match status" value="1"/>
</dbReference>
<dbReference type="PROSITE" id="PS50885">
    <property type="entry name" value="HAMP"/>
    <property type="match status" value="1"/>
</dbReference>
<dbReference type="SMART" id="SM00283">
    <property type="entry name" value="MA"/>
    <property type="match status" value="1"/>
</dbReference>
<keyword evidence="4" id="KW-1133">Transmembrane helix</keyword>
<keyword evidence="1 3" id="KW-0807">Transducer</keyword>
<dbReference type="InterPro" id="IPR004089">
    <property type="entry name" value="MCPsignal_dom"/>
</dbReference>
<reference evidence="7 8" key="1">
    <citation type="submission" date="2017-04" db="EMBL/GenBank/DDBJ databases">
        <authorList>
            <person name="Afonso C.L."/>
            <person name="Miller P.J."/>
            <person name="Scott M.A."/>
            <person name="Spackman E."/>
            <person name="Goraichik I."/>
            <person name="Dimitrov K.M."/>
            <person name="Suarez D.L."/>
            <person name="Swayne D.E."/>
        </authorList>
    </citation>
    <scope>NUCLEOTIDE SEQUENCE [LARGE SCALE GENOMIC DNA]</scope>
    <source>
        <strain evidence="7 8">DSM 5090</strain>
    </source>
</reference>
<dbReference type="SMART" id="SM00304">
    <property type="entry name" value="HAMP"/>
    <property type="match status" value="1"/>
</dbReference>
<dbReference type="Proteomes" id="UP000192738">
    <property type="component" value="Unassembled WGS sequence"/>
</dbReference>
<evidence type="ECO:0000259" key="5">
    <source>
        <dbReference type="PROSITE" id="PS50111"/>
    </source>
</evidence>
<dbReference type="Pfam" id="PF00015">
    <property type="entry name" value="MCPsignal"/>
    <property type="match status" value="1"/>
</dbReference>
<keyword evidence="4" id="KW-0812">Transmembrane</keyword>
<feature type="transmembrane region" description="Helical" evidence="4">
    <location>
        <begin position="179"/>
        <end position="202"/>
    </location>
</feature>